<dbReference type="SUPFAM" id="SSF52540">
    <property type="entry name" value="P-loop containing nucleoside triphosphate hydrolases"/>
    <property type="match status" value="1"/>
</dbReference>
<sequence>MEAWVYGPERQEIRERVLAPGKLEEHVRDTFQAGLDSLQELVATAESQASIPPYRLKEHVYHMMDAISLCAHLSLPCEGKSRPQVTDRQLDLPESHRVHDRDVSSESPPFAVPNPTLLPDRFLKTLSPVFIIRHPAKAFPSYLRVCSAYGGSVFDDAFPINASYRWQRLLYDCYDALYKGTDVKQGLALTNGHGAALSNGNGHVHRIWPIVLNGDDLIVRPEDVMQKLCHYAGLDPAHICYTWDAEKPTSQDAISQALWNQVQCSTGIIKDPACSKPIVISEEAKKWATEWDEAVAKKMIEFVEAAMEDYEYLLQFCI</sequence>
<dbReference type="PANTHER" id="PTHR48312">
    <property type="match status" value="1"/>
</dbReference>
<proteinExistence type="predicted"/>
<evidence type="ECO:0000313" key="2">
    <source>
        <dbReference type="EMBL" id="KAK7470194.1"/>
    </source>
</evidence>
<protein>
    <recommendedName>
        <fullName evidence="4">Sulfotransferase</fullName>
    </recommendedName>
</protein>
<dbReference type="Proteomes" id="UP001498398">
    <property type="component" value="Unassembled WGS sequence"/>
</dbReference>
<feature type="region of interest" description="Disordered" evidence="1">
    <location>
        <begin position="84"/>
        <end position="110"/>
    </location>
</feature>
<dbReference type="InterPro" id="IPR027417">
    <property type="entry name" value="P-loop_NTPase"/>
</dbReference>
<evidence type="ECO:0008006" key="4">
    <source>
        <dbReference type="Google" id="ProtNLM"/>
    </source>
</evidence>
<keyword evidence="3" id="KW-1185">Reference proteome</keyword>
<reference evidence="2 3" key="1">
    <citation type="submission" date="2024-01" db="EMBL/GenBank/DDBJ databases">
        <title>A draft genome for the cacao thread blight pathogen Marasmiellus scandens.</title>
        <authorList>
            <person name="Baruah I.K."/>
            <person name="Leung J."/>
            <person name="Bukari Y."/>
            <person name="Amoako-Attah I."/>
            <person name="Meinhardt L.W."/>
            <person name="Bailey B.A."/>
            <person name="Cohen S.P."/>
        </authorList>
    </citation>
    <scope>NUCLEOTIDE SEQUENCE [LARGE SCALE GENOMIC DNA]</scope>
    <source>
        <strain evidence="2 3">GH-19</strain>
    </source>
</reference>
<accession>A0ABR1K2B5</accession>
<organism evidence="2 3">
    <name type="scientific">Marasmiellus scandens</name>
    <dbReference type="NCBI Taxonomy" id="2682957"/>
    <lineage>
        <taxon>Eukaryota</taxon>
        <taxon>Fungi</taxon>
        <taxon>Dikarya</taxon>
        <taxon>Basidiomycota</taxon>
        <taxon>Agaricomycotina</taxon>
        <taxon>Agaricomycetes</taxon>
        <taxon>Agaricomycetidae</taxon>
        <taxon>Agaricales</taxon>
        <taxon>Marasmiineae</taxon>
        <taxon>Omphalotaceae</taxon>
        <taxon>Marasmiellus</taxon>
    </lineage>
</organism>
<dbReference type="EMBL" id="JBANRG010000002">
    <property type="protein sequence ID" value="KAK7470194.1"/>
    <property type="molecule type" value="Genomic_DNA"/>
</dbReference>
<evidence type="ECO:0000313" key="3">
    <source>
        <dbReference type="Proteomes" id="UP001498398"/>
    </source>
</evidence>
<feature type="compositionally biased region" description="Basic and acidic residues" evidence="1">
    <location>
        <begin position="88"/>
        <end position="104"/>
    </location>
</feature>
<name>A0ABR1K2B5_9AGAR</name>
<evidence type="ECO:0000256" key="1">
    <source>
        <dbReference type="SAM" id="MobiDB-lite"/>
    </source>
</evidence>
<gene>
    <name evidence="2" type="ORF">VKT23_001632</name>
</gene>
<dbReference type="Gene3D" id="3.40.50.300">
    <property type="entry name" value="P-loop containing nucleotide triphosphate hydrolases"/>
    <property type="match status" value="1"/>
</dbReference>
<comment type="caution">
    <text evidence="2">The sequence shown here is derived from an EMBL/GenBank/DDBJ whole genome shotgun (WGS) entry which is preliminary data.</text>
</comment>
<dbReference type="PANTHER" id="PTHR48312:SF1">
    <property type="entry name" value="SULFOTRANSFERASE"/>
    <property type="match status" value="1"/>
</dbReference>